<organism evidence="1 2">
    <name type="scientific">Avena sativa</name>
    <name type="common">Oat</name>
    <dbReference type="NCBI Taxonomy" id="4498"/>
    <lineage>
        <taxon>Eukaryota</taxon>
        <taxon>Viridiplantae</taxon>
        <taxon>Streptophyta</taxon>
        <taxon>Embryophyta</taxon>
        <taxon>Tracheophyta</taxon>
        <taxon>Spermatophyta</taxon>
        <taxon>Magnoliopsida</taxon>
        <taxon>Liliopsida</taxon>
        <taxon>Poales</taxon>
        <taxon>Poaceae</taxon>
        <taxon>BOP clade</taxon>
        <taxon>Pooideae</taxon>
        <taxon>Poodae</taxon>
        <taxon>Poeae</taxon>
        <taxon>Poeae Chloroplast Group 1 (Aveneae type)</taxon>
        <taxon>Aveninae</taxon>
        <taxon>Avena</taxon>
    </lineage>
</organism>
<dbReference type="Proteomes" id="UP001732700">
    <property type="component" value="Chromosome 5D"/>
</dbReference>
<reference evidence="1" key="2">
    <citation type="submission" date="2025-09" db="UniProtKB">
        <authorList>
            <consortium name="EnsemblPlants"/>
        </authorList>
    </citation>
    <scope>IDENTIFICATION</scope>
</reference>
<name>A0ACD5YI72_AVESA</name>
<keyword evidence="2" id="KW-1185">Reference proteome</keyword>
<evidence type="ECO:0000313" key="2">
    <source>
        <dbReference type="Proteomes" id="UP001732700"/>
    </source>
</evidence>
<reference evidence="1" key="1">
    <citation type="submission" date="2021-05" db="EMBL/GenBank/DDBJ databases">
        <authorList>
            <person name="Scholz U."/>
            <person name="Mascher M."/>
            <person name="Fiebig A."/>
        </authorList>
    </citation>
    <scope>NUCLEOTIDE SEQUENCE [LARGE SCALE GENOMIC DNA]</scope>
</reference>
<proteinExistence type="predicted"/>
<dbReference type="EnsemblPlants" id="AVESA.00010b.r2.5DG0965850.1">
    <property type="protein sequence ID" value="AVESA.00010b.r2.5DG0965850.1.CDS"/>
    <property type="gene ID" value="AVESA.00010b.r2.5DG0965850"/>
</dbReference>
<protein>
    <submittedName>
        <fullName evidence="1">Uncharacterized protein</fullName>
    </submittedName>
</protein>
<sequence length="1069" mass="116309">MSIIIGQSSGGVTTAEIPHSASWRGWHGSRKGGPPWHGGADARTSLGFNGGTGQHRPIDLVENLRCRTRAAAGGVGKGPGLGLSRGTRTVRDSGPGHGGGGGLLLRQGGWSHWTADGNVGGMLHTPLSCSLVSKEKNFPALSLSRQFACTTGGLLQDQNQIPQFLPLLFSPRRFSFLPTPCKRESSCCCFVLTLEAMGLGADPDDDDENPDVWQLFRHYDALYFRGVLIEAGFSVEWSHPRTKTTSTFGSCSFGESNTITLYEPILKYRTNADLKNALLHLMIHAFLSVKHDAKGIWCHGPAFRDWMDALNTCSIEDRLRPKGGYRITTTHDFSPEELQNIQGNLWKCKSCAGTLLRATKLGPPSDSCCIENVSQHATCGNMLCSWHNHKMYCGGTYVVPKRGQKMVPKGSAVGCKRLLLTETSESQDTVQESDSDEDQENSAVAKGKLLFQVGSRNAKSPGSSSSKKACKSNVPEDFQKAIVPATPRRKLKLKREFVAWEKRKLFSIGGCNNEKSLGSCSSKKADDFQKAIVSYDPPLSKLKRKHTSVASEKHELRPVGSFYDAKSSRSDASRKASRWHKPEHVQKSNVQPAASQKKLKVVEDLASSERYGVFSLGSYSNAKPPRSSTSRKASTWHKPEGVEKSSVAPTPPPKKQKVEQQGLVGKHGDTKPLGGSSSSSAGNKEGKLHKPEGIQKTAVLPAAPPRKPKQDLVASQKNELSAFAGKRKSNAMVPDNISAKKAHSQQQHEEESRKPPVARTAAPQSIIPKQQSKTNSSTKAEKRHDPEDLRITVIQPAVSQSKLKRQPNPVAPERPKTISVVPEKRRTRSVAPGRKKTRSGKKKEYACISVWANIYESECSSGSSEPLVNKRTERRRRQRERLVQIAYARSKKRSAGGISSVKAKPAEEEVSSQQAMPPPQSRCLDFILIDAIATDKAVTRDPRDHQSKAPATRMDIVVVPPADTVMDPAPRGQSWPPAQRMDIVQPLADLVMTRPPGDRRVPSTCMDIVAVPPADVLVQAPPVLQSQTPAPCSISTGQVVPPPSADPPSLAPSKPSSNPDVIDISDNDD</sequence>
<accession>A0ACD5YI72</accession>
<evidence type="ECO:0000313" key="1">
    <source>
        <dbReference type="EnsemblPlants" id="AVESA.00010b.r2.5DG0965850.1.CDS"/>
    </source>
</evidence>